<feature type="domain" description="ABC transporter" evidence="6">
    <location>
        <begin position="5"/>
        <end position="236"/>
    </location>
</feature>
<dbReference type="InterPro" id="IPR022467">
    <property type="entry name" value="ABC_transprt_ATP-bd_su_PQQ"/>
</dbReference>
<dbReference type="Proteomes" id="UP000233293">
    <property type="component" value="Unassembled WGS sequence"/>
</dbReference>
<reference evidence="8" key="1">
    <citation type="submission" date="2017-12" db="EMBL/GenBank/DDBJ databases">
        <title>Draft genome sequence of Telmatospirillum siberiense 26-4b1T, an acidotolerant peatland alphaproteobacterium potentially involved in sulfur cycling.</title>
        <authorList>
            <person name="Hausmann B."/>
            <person name="Pjevac P."/>
            <person name="Schreck K."/>
            <person name="Herbold C.W."/>
            <person name="Daims H."/>
            <person name="Wagner M."/>
            <person name="Pester M."/>
            <person name="Loy A."/>
        </authorList>
    </citation>
    <scope>NUCLEOTIDE SEQUENCE [LARGE SCALE GENOMIC DNA]</scope>
    <source>
        <strain evidence="8">26-4b1</strain>
    </source>
</reference>
<comment type="similarity">
    <text evidence="1">Belongs to the ABC transporter superfamily.</text>
</comment>
<evidence type="ECO:0000256" key="2">
    <source>
        <dbReference type="ARBA" id="ARBA00022448"/>
    </source>
</evidence>
<dbReference type="InterPro" id="IPR027417">
    <property type="entry name" value="P-loop_NTPase"/>
</dbReference>
<dbReference type="PROSITE" id="PS50893">
    <property type="entry name" value="ABC_TRANSPORTER_2"/>
    <property type="match status" value="1"/>
</dbReference>
<dbReference type="PANTHER" id="PTHR42711">
    <property type="entry name" value="ABC TRANSPORTER ATP-BINDING PROTEIN"/>
    <property type="match status" value="1"/>
</dbReference>
<dbReference type="Pfam" id="PF00005">
    <property type="entry name" value="ABC_tran"/>
    <property type="match status" value="1"/>
</dbReference>
<evidence type="ECO:0000256" key="4">
    <source>
        <dbReference type="ARBA" id="ARBA00022741"/>
    </source>
</evidence>
<evidence type="ECO:0000313" key="7">
    <source>
        <dbReference type="EMBL" id="PKU25189.1"/>
    </source>
</evidence>
<keyword evidence="5 7" id="KW-0067">ATP-binding</keyword>
<gene>
    <name evidence="7" type="ORF">CWS72_08325</name>
</gene>
<dbReference type="InterPro" id="IPR050763">
    <property type="entry name" value="ABC_transporter_ATP-binding"/>
</dbReference>
<dbReference type="SUPFAM" id="SSF52540">
    <property type="entry name" value="P-loop containing nucleoside triphosphate hydrolases"/>
    <property type="match status" value="1"/>
</dbReference>
<sequence>MTLALEVTGLSYSFGAKRALSDVSFTVEAASFTALLGPNGAGKTTFFSLATRLFDSPAGAIRIFGRDIRHHPGEALARLGVVFQDPTLDLDLSVEQNLRYAAALHGLGRREAGRRIERELARFGLADRRHEKARRLNGGHRRRIEIARALMHEPPLLLLDEPTVGLDVPTRRQLVEMVHRLCREDGIAVLWTTHLIDELDGADDRVVLLSQGRVQSRGTIPEVLAAAGVSDLASLFTPLAALAS</sequence>
<keyword evidence="2" id="KW-0813">Transport</keyword>
<proteinExistence type="inferred from homology"/>
<dbReference type="OrthoDB" id="9778547at2"/>
<dbReference type="Gene3D" id="3.40.50.300">
    <property type="entry name" value="P-loop containing nucleotide triphosphate hydrolases"/>
    <property type="match status" value="1"/>
</dbReference>
<dbReference type="EMBL" id="PIUM01000006">
    <property type="protein sequence ID" value="PKU25189.1"/>
    <property type="molecule type" value="Genomic_DNA"/>
</dbReference>
<name>A0A2N3PXR3_9PROT</name>
<dbReference type="PANTHER" id="PTHR42711:SF5">
    <property type="entry name" value="ABC TRANSPORTER ATP-BINDING PROTEIN NATA"/>
    <property type="match status" value="1"/>
</dbReference>
<dbReference type="InterPro" id="IPR003439">
    <property type="entry name" value="ABC_transporter-like_ATP-bd"/>
</dbReference>
<keyword evidence="3" id="KW-0536">Nodulation</keyword>
<dbReference type="GO" id="GO:0016887">
    <property type="term" value="F:ATP hydrolysis activity"/>
    <property type="evidence" value="ECO:0007669"/>
    <property type="project" value="InterPro"/>
</dbReference>
<accession>A0A2N3PXR3</accession>
<evidence type="ECO:0000259" key="6">
    <source>
        <dbReference type="PROSITE" id="PS50893"/>
    </source>
</evidence>
<dbReference type="InterPro" id="IPR003593">
    <property type="entry name" value="AAA+_ATPase"/>
</dbReference>
<dbReference type="AlphaFoldDB" id="A0A2N3PXR3"/>
<dbReference type="NCBIfam" id="TIGR03864">
    <property type="entry name" value="PQQ_ABC_ATP"/>
    <property type="match status" value="1"/>
</dbReference>
<dbReference type="GO" id="GO:0005524">
    <property type="term" value="F:ATP binding"/>
    <property type="evidence" value="ECO:0007669"/>
    <property type="project" value="UniProtKB-KW"/>
</dbReference>
<protein>
    <submittedName>
        <fullName evidence="7">ABC transporter ATP-binding protein</fullName>
    </submittedName>
</protein>
<evidence type="ECO:0000256" key="1">
    <source>
        <dbReference type="ARBA" id="ARBA00005417"/>
    </source>
</evidence>
<comment type="caution">
    <text evidence="7">The sequence shown here is derived from an EMBL/GenBank/DDBJ whole genome shotgun (WGS) entry which is preliminary data.</text>
</comment>
<evidence type="ECO:0000313" key="8">
    <source>
        <dbReference type="Proteomes" id="UP000233293"/>
    </source>
</evidence>
<keyword evidence="8" id="KW-1185">Reference proteome</keyword>
<evidence type="ECO:0000256" key="5">
    <source>
        <dbReference type="ARBA" id="ARBA00022840"/>
    </source>
</evidence>
<dbReference type="RefSeq" id="WP_101250116.1">
    <property type="nucleotide sequence ID" value="NZ_PIUM01000006.1"/>
</dbReference>
<organism evidence="7 8">
    <name type="scientific">Telmatospirillum siberiense</name>
    <dbReference type="NCBI Taxonomy" id="382514"/>
    <lineage>
        <taxon>Bacteria</taxon>
        <taxon>Pseudomonadati</taxon>
        <taxon>Pseudomonadota</taxon>
        <taxon>Alphaproteobacteria</taxon>
        <taxon>Rhodospirillales</taxon>
        <taxon>Rhodospirillaceae</taxon>
        <taxon>Telmatospirillum</taxon>
    </lineage>
</organism>
<evidence type="ECO:0000256" key="3">
    <source>
        <dbReference type="ARBA" id="ARBA00022458"/>
    </source>
</evidence>
<dbReference type="SMART" id="SM00382">
    <property type="entry name" value="AAA"/>
    <property type="match status" value="1"/>
</dbReference>
<keyword evidence="4" id="KW-0547">Nucleotide-binding</keyword>